<comment type="subcellular location">
    <subcellularLocation>
        <location evidence="1">Cell membrane</location>
        <topology evidence="1">Multi-pass membrane protein</topology>
    </subcellularLocation>
</comment>
<name>A0A6B8KFM9_9HYPH</name>
<evidence type="ECO:0000256" key="4">
    <source>
        <dbReference type="ARBA" id="ARBA00022989"/>
    </source>
</evidence>
<proteinExistence type="predicted"/>
<feature type="transmembrane region" description="Helical" evidence="6">
    <location>
        <begin position="121"/>
        <end position="146"/>
    </location>
</feature>
<dbReference type="GO" id="GO:0005886">
    <property type="term" value="C:plasma membrane"/>
    <property type="evidence" value="ECO:0007669"/>
    <property type="project" value="UniProtKB-SubCell"/>
</dbReference>
<feature type="transmembrane region" description="Helical" evidence="6">
    <location>
        <begin position="49"/>
        <end position="67"/>
    </location>
</feature>
<feature type="transmembrane region" description="Helical" evidence="6">
    <location>
        <begin position="184"/>
        <end position="203"/>
    </location>
</feature>
<feature type="transmembrane region" description="Helical" evidence="6">
    <location>
        <begin position="344"/>
        <end position="366"/>
    </location>
</feature>
<evidence type="ECO:0008006" key="9">
    <source>
        <dbReference type="Google" id="ProtNLM"/>
    </source>
</evidence>
<keyword evidence="3 6" id="KW-0812">Transmembrane</keyword>
<organism evidence="7 8">
    <name type="scientific">Methylocystis heyeri</name>
    <dbReference type="NCBI Taxonomy" id="391905"/>
    <lineage>
        <taxon>Bacteria</taxon>
        <taxon>Pseudomonadati</taxon>
        <taxon>Pseudomonadota</taxon>
        <taxon>Alphaproteobacteria</taxon>
        <taxon>Hyphomicrobiales</taxon>
        <taxon>Methylocystaceae</taxon>
        <taxon>Methylocystis</taxon>
    </lineage>
</organism>
<feature type="transmembrane region" description="Helical" evidence="6">
    <location>
        <begin position="401"/>
        <end position="423"/>
    </location>
</feature>
<dbReference type="EMBL" id="CP046052">
    <property type="protein sequence ID" value="QGM47136.1"/>
    <property type="molecule type" value="Genomic_DNA"/>
</dbReference>
<evidence type="ECO:0000256" key="1">
    <source>
        <dbReference type="ARBA" id="ARBA00004651"/>
    </source>
</evidence>
<keyword evidence="8" id="KW-1185">Reference proteome</keyword>
<feature type="transmembrane region" description="Helical" evidence="6">
    <location>
        <begin position="224"/>
        <end position="250"/>
    </location>
</feature>
<accession>A0A6B8KFM9</accession>
<evidence type="ECO:0000313" key="8">
    <source>
        <dbReference type="Proteomes" id="UP000309061"/>
    </source>
</evidence>
<feature type="transmembrane region" description="Helical" evidence="6">
    <location>
        <begin position="12"/>
        <end position="37"/>
    </location>
</feature>
<evidence type="ECO:0000256" key="5">
    <source>
        <dbReference type="ARBA" id="ARBA00023136"/>
    </source>
</evidence>
<keyword evidence="2" id="KW-1003">Cell membrane</keyword>
<evidence type="ECO:0000313" key="7">
    <source>
        <dbReference type="EMBL" id="QGM47136.1"/>
    </source>
</evidence>
<feature type="transmembrane region" description="Helical" evidence="6">
    <location>
        <begin position="309"/>
        <end position="332"/>
    </location>
</feature>
<dbReference type="AlphaFoldDB" id="A0A6B8KFM9"/>
<dbReference type="Proteomes" id="UP000309061">
    <property type="component" value="Chromosome"/>
</dbReference>
<dbReference type="OrthoDB" id="7011692at2"/>
<reference evidence="7 8" key="1">
    <citation type="submission" date="2019-11" db="EMBL/GenBank/DDBJ databases">
        <title>The genome sequence of Methylocystis heyeri.</title>
        <authorList>
            <person name="Oshkin I.Y."/>
            <person name="Miroshnikov K."/>
            <person name="Dedysh S.N."/>
        </authorList>
    </citation>
    <scope>NUCLEOTIDE SEQUENCE [LARGE SCALE GENOMIC DNA]</scope>
    <source>
        <strain evidence="7 8">H2</strain>
    </source>
</reference>
<dbReference type="InterPro" id="IPR050833">
    <property type="entry name" value="Poly_Biosynth_Transport"/>
</dbReference>
<dbReference type="RefSeq" id="WP_154331696.1">
    <property type="nucleotide sequence ID" value="NZ_CP046052.1"/>
</dbReference>
<dbReference type="PANTHER" id="PTHR30250">
    <property type="entry name" value="PST FAMILY PREDICTED COLANIC ACID TRANSPORTER"/>
    <property type="match status" value="1"/>
</dbReference>
<dbReference type="KEGG" id="mhey:H2LOC_016350"/>
<feature type="transmembrane region" description="Helical" evidence="6">
    <location>
        <begin position="88"/>
        <end position="115"/>
    </location>
</feature>
<evidence type="ECO:0000256" key="3">
    <source>
        <dbReference type="ARBA" id="ARBA00022692"/>
    </source>
</evidence>
<keyword evidence="5 6" id="KW-0472">Membrane</keyword>
<protein>
    <recommendedName>
        <fullName evidence="9">Oligosaccharide flippase family protein</fullName>
    </recommendedName>
</protein>
<sequence>MLGADGHAKRLLRGMLGAGMAHFVVGLSPLLLLPLMINKWGLDTYGQWLSAQAIGTFVTFVGSALILTVQSEVSLLYGKGDVDGVSGVISTMLACIVSVSFCSAILIYALFHLFISTNSAIVALILPLWMTYMLVSQASTFLLKVLSGCGFYGQADSFDAVMRFSEFLIMFSTIYYFGLPPYQALSIMIAVSIIGLTAVFVFFRAHAPWSRIMLRPDVVIIRRLVPRIFSMLILTMAYNQLLLQGVRVVIGFSYSMTEAGAYNVMNTVARMIRIPVEIGVTVFRVEFGLMNGARQKQRLKEMFIVSNQFAIAITSCGVAAMLVFGGALVSLFSKRTVDLDNHVFLPLLSGLALEGLSFPFLTYLLATGHVRPAALTLLFSLCISYAAVFFFPGYFGLPGVAIAIAICTALFAGSLIFTTFVSIGMSVNELLSGILNPSMLVRALRLKSQT</sequence>
<feature type="transmembrane region" description="Helical" evidence="6">
    <location>
        <begin position="373"/>
        <end position="395"/>
    </location>
</feature>
<dbReference type="PANTHER" id="PTHR30250:SF26">
    <property type="entry name" value="PSMA PROTEIN"/>
    <property type="match status" value="1"/>
</dbReference>
<evidence type="ECO:0000256" key="6">
    <source>
        <dbReference type="SAM" id="Phobius"/>
    </source>
</evidence>
<evidence type="ECO:0000256" key="2">
    <source>
        <dbReference type="ARBA" id="ARBA00022475"/>
    </source>
</evidence>
<gene>
    <name evidence="7" type="ORF">H2LOC_016350</name>
</gene>
<keyword evidence="4 6" id="KW-1133">Transmembrane helix</keyword>